<gene>
    <name evidence="7" type="ORF">ZOSMA_245G00020</name>
</gene>
<dbReference type="GO" id="GO:0005737">
    <property type="term" value="C:cytoplasm"/>
    <property type="evidence" value="ECO:0007669"/>
    <property type="project" value="UniProtKB-SubCell"/>
</dbReference>
<dbReference type="OrthoDB" id="1936100at2759"/>
<comment type="caution">
    <text evidence="7">The sequence shown here is derived from an EMBL/GenBank/DDBJ whole genome shotgun (WGS) entry which is preliminary data.</text>
</comment>
<evidence type="ECO:0000256" key="1">
    <source>
        <dbReference type="ARBA" id="ARBA00004496"/>
    </source>
</evidence>
<evidence type="ECO:0000256" key="4">
    <source>
        <dbReference type="ARBA" id="ARBA00030668"/>
    </source>
</evidence>
<comment type="catalytic activity">
    <reaction evidence="5">
        <text>L-glutamate + NH4(+) + ATP = L-glutamine + ADP + phosphate + H(+)</text>
        <dbReference type="Rhea" id="RHEA:16169"/>
        <dbReference type="ChEBI" id="CHEBI:15378"/>
        <dbReference type="ChEBI" id="CHEBI:28938"/>
        <dbReference type="ChEBI" id="CHEBI:29985"/>
        <dbReference type="ChEBI" id="CHEBI:30616"/>
        <dbReference type="ChEBI" id="CHEBI:43474"/>
        <dbReference type="ChEBI" id="CHEBI:58359"/>
        <dbReference type="ChEBI" id="CHEBI:456216"/>
        <dbReference type="EC" id="6.3.1.2"/>
    </reaction>
</comment>
<dbReference type="GO" id="GO:0004356">
    <property type="term" value="F:glutamine synthetase activity"/>
    <property type="evidence" value="ECO:0007669"/>
    <property type="project" value="UniProtKB-EC"/>
</dbReference>
<dbReference type="EMBL" id="LFYR01000856">
    <property type="protein sequence ID" value="KMZ68249.1"/>
    <property type="molecule type" value="Genomic_DNA"/>
</dbReference>
<keyword evidence="3" id="KW-0963">Cytoplasm</keyword>
<accession>A0A0K9PGZ7</accession>
<dbReference type="AlphaFoldDB" id="A0A0K9PGZ7"/>
<evidence type="ECO:0000313" key="8">
    <source>
        <dbReference type="Proteomes" id="UP000036987"/>
    </source>
</evidence>
<proteinExistence type="predicted"/>
<feature type="transmembrane region" description="Helical" evidence="6">
    <location>
        <begin position="109"/>
        <end position="126"/>
    </location>
</feature>
<comment type="subunit">
    <text evidence="2">Homooctamer.</text>
</comment>
<dbReference type="PANTHER" id="PTHR20852:SF110">
    <property type="entry name" value="GLUTAMINE SYNTHETASE"/>
    <property type="match status" value="1"/>
</dbReference>
<keyword evidence="6" id="KW-0812">Transmembrane</keyword>
<sequence length="128" mass="15313">MRSEGGYDVIEKTIEKLGLCHKEHIVKYGTRNERRLTGRHETTDINAFSWVRNREFLFKSSILAYKLFWLDFIELKIIIFGQGIANRGALVCVGRHTEKEGRGNIYNNMRYEFLNFIYIYIYIYIYKL</sequence>
<reference evidence="8" key="1">
    <citation type="journal article" date="2016" name="Nature">
        <title>The genome of the seagrass Zostera marina reveals angiosperm adaptation to the sea.</title>
        <authorList>
            <person name="Olsen J.L."/>
            <person name="Rouze P."/>
            <person name="Verhelst B."/>
            <person name="Lin Y.-C."/>
            <person name="Bayer T."/>
            <person name="Collen J."/>
            <person name="Dattolo E."/>
            <person name="De Paoli E."/>
            <person name="Dittami S."/>
            <person name="Maumus F."/>
            <person name="Michel G."/>
            <person name="Kersting A."/>
            <person name="Lauritano C."/>
            <person name="Lohaus R."/>
            <person name="Toepel M."/>
            <person name="Tonon T."/>
            <person name="Vanneste K."/>
            <person name="Amirebrahimi M."/>
            <person name="Brakel J."/>
            <person name="Bostroem C."/>
            <person name="Chovatia M."/>
            <person name="Grimwood J."/>
            <person name="Jenkins J.W."/>
            <person name="Jueterbock A."/>
            <person name="Mraz A."/>
            <person name="Stam W.T."/>
            <person name="Tice H."/>
            <person name="Bornberg-Bauer E."/>
            <person name="Green P.J."/>
            <person name="Pearson G.A."/>
            <person name="Procaccini G."/>
            <person name="Duarte C.M."/>
            <person name="Schmutz J."/>
            <person name="Reusch T.B.H."/>
            <person name="Van de Peer Y."/>
        </authorList>
    </citation>
    <scope>NUCLEOTIDE SEQUENCE [LARGE SCALE GENOMIC DNA]</scope>
    <source>
        <strain evidence="8">cv. Finnish</strain>
    </source>
</reference>
<comment type="subcellular location">
    <subcellularLocation>
        <location evidence="1">Cytoplasm</location>
    </subcellularLocation>
</comment>
<keyword evidence="8" id="KW-1185">Reference proteome</keyword>
<keyword evidence="6" id="KW-0472">Membrane</keyword>
<keyword evidence="6" id="KW-1133">Transmembrane helix</keyword>
<name>A0A0K9PGZ7_ZOSMR</name>
<evidence type="ECO:0000256" key="5">
    <source>
        <dbReference type="ARBA" id="ARBA00049436"/>
    </source>
</evidence>
<dbReference type="Gene3D" id="3.30.590.10">
    <property type="entry name" value="Glutamine synthetase/guanido kinase, catalytic domain"/>
    <property type="match status" value="1"/>
</dbReference>
<dbReference type="InterPro" id="IPR050292">
    <property type="entry name" value="Glutamine_Synthetase"/>
</dbReference>
<organism evidence="7 8">
    <name type="scientific">Zostera marina</name>
    <name type="common">Eelgrass</name>
    <dbReference type="NCBI Taxonomy" id="29655"/>
    <lineage>
        <taxon>Eukaryota</taxon>
        <taxon>Viridiplantae</taxon>
        <taxon>Streptophyta</taxon>
        <taxon>Embryophyta</taxon>
        <taxon>Tracheophyta</taxon>
        <taxon>Spermatophyta</taxon>
        <taxon>Magnoliopsida</taxon>
        <taxon>Liliopsida</taxon>
        <taxon>Zosteraceae</taxon>
        <taxon>Zostera</taxon>
    </lineage>
</organism>
<dbReference type="PANTHER" id="PTHR20852">
    <property type="entry name" value="GLUTAMINE SYNTHETASE"/>
    <property type="match status" value="1"/>
</dbReference>
<evidence type="ECO:0000256" key="6">
    <source>
        <dbReference type="SAM" id="Phobius"/>
    </source>
</evidence>
<evidence type="ECO:0000256" key="3">
    <source>
        <dbReference type="ARBA" id="ARBA00022490"/>
    </source>
</evidence>
<protein>
    <recommendedName>
        <fullName evidence="4">Glutamate--ammonia ligase</fullName>
    </recommendedName>
</protein>
<evidence type="ECO:0000313" key="7">
    <source>
        <dbReference type="EMBL" id="KMZ68249.1"/>
    </source>
</evidence>
<evidence type="ECO:0000256" key="2">
    <source>
        <dbReference type="ARBA" id="ARBA00011823"/>
    </source>
</evidence>
<dbReference type="STRING" id="29655.A0A0K9PGZ7"/>
<dbReference type="Proteomes" id="UP000036987">
    <property type="component" value="Unassembled WGS sequence"/>
</dbReference>